<dbReference type="InterPro" id="IPR048255">
    <property type="entry name" value="IML1_N"/>
</dbReference>
<dbReference type="InterPro" id="IPR036388">
    <property type="entry name" value="WH-like_DNA-bd_sf"/>
</dbReference>
<reference evidence="7 8" key="1">
    <citation type="submission" date="2020-11" db="EMBL/GenBank/DDBJ databases">
        <title>Kefir isolates.</title>
        <authorList>
            <person name="Marcisauskas S."/>
            <person name="Kim Y."/>
            <person name="Blasche S."/>
        </authorList>
    </citation>
    <scope>NUCLEOTIDE SEQUENCE [LARGE SCALE GENOMIC DNA]</scope>
    <source>
        <strain evidence="7 8">OG2</strain>
    </source>
</reference>
<dbReference type="PANTHER" id="PTHR13179:SF8">
    <property type="entry name" value="GATOR COMPLEX PROTEIN DEPDC5"/>
    <property type="match status" value="1"/>
</dbReference>
<dbReference type="GO" id="GO:0005096">
    <property type="term" value="F:GTPase activator activity"/>
    <property type="evidence" value="ECO:0007669"/>
    <property type="project" value="InterPro"/>
</dbReference>
<dbReference type="Proteomes" id="UP000750334">
    <property type="component" value="Unassembled WGS sequence"/>
</dbReference>
<comment type="similarity">
    <text evidence="2">Belongs to the IML1 family.</text>
</comment>
<feature type="domain" description="DEP" evidence="6">
    <location>
        <begin position="1286"/>
        <end position="1361"/>
    </location>
</feature>
<comment type="caution">
    <text evidence="7">The sequence shown here is derived from an EMBL/GenBank/DDBJ whole genome shotgun (WGS) entry which is preliminary data.</text>
</comment>
<name>A0A9P6WBU0_MAUEX</name>
<feature type="compositionally biased region" description="Polar residues" evidence="5">
    <location>
        <begin position="856"/>
        <end position="865"/>
    </location>
</feature>
<dbReference type="Pfam" id="PF19418">
    <property type="entry name" value="DEPDC5_CTD"/>
    <property type="match status" value="1"/>
</dbReference>
<evidence type="ECO:0000256" key="3">
    <source>
        <dbReference type="ARBA" id="ARBA00018529"/>
    </source>
</evidence>
<proteinExistence type="inferred from homology"/>
<keyword evidence="8" id="KW-1185">Reference proteome</keyword>
<sequence length="1674" mass="192085">MPGEAIFSKLRTNQKKTGNNTGSHFVPKVIRPSTNTTHENSISLNAGNLVVGSNFKKNSLNRLNNGTDNSESNNIYKTIEDDYIHDSYNFNDIRDSTSSPIPLKPKAHELELSYHENRVSNEFILLDLSQLKDIRQGDLCELKTYNKSNNNDNNVSINQDTSYTLPRRKIYFIAKNNSSISNKRITTNGTTNITTQLINNVTTNTTNTSTTTAAASIKTTVTNGSNLLQESHINNINTTIENGTTLDKQQLLQKRDMVRSISILSGQLKTLLDLPIKSKVWVKKKDKKLYQADLIEINLKDCYLNRGDMWALSSHLQDTCVFSNQRLTFIDTIRGTVKGIYRDGKKVLSGYIGESTRVVFRSESAKLIFLIQITEEMWNFEETGEKLFHKMWKTIDTHHSITIAFAISMDLSDSSFTDLKPGEKLKNPVDHFRIVVDQVNIIHWVQIMETLKLEFLNIKNNLLNVMTEKGYNVLKGRFSPVIKSNFLELINFATTVLVDPFKQVDLRHTTTHVMIISPGTGLYDVDYDLLNLTGKKLLSLEMTMDLICLSRAPLHIVPLFRAIDYEDKLHYCIPNWLSIFFWNDSFKSIEEWHPRCKIYDLQMMGLTDNEIVEQADIKYLSANIKKEHSISKVIDNYDNEIFNFPEYSSINQNKLNNTKHQENIHSNALNRNTLDGNMVGSSKDKTWTWKTPTFARPVTEEVQTLNVIGDMVTSQEVKTAADGSLNEDGNDDTSPVSYYSERDQDQTSSISSAAVNSLRGINRKRSIKDFTRSLITKLNTGLSKQSSTNTLCQSDNIKNEPVSNIVGRETSAINTESNTPNHNKDIYVDHLATNPSPLAMGSKINRKNPIDDNNRLKSSTPSSSIPRPHNMNGGNQHPVKVTITEQMNTESKLQSMGTITEKLVTNPANNARPFSFFDNNPKYENDTYISNETWIEIKNPSVPVNLEIANRLLPVRWRDVWPHFVAKKYSKWRSFTTPADLPVTISSFPTKDDFKNNFFFRNHSVTLNIDQESYNQTSLDLLRNIIYMRLVTGFQLCSGEQIEKLEEMRTKSDNHTSVVKYIDNKKWEDINVYLIIDSEIHRISCGPNGTIDVQRYLRKNDVDYFDQVPSYTPLIKTRYETSYRNSMIDPIHVKRPSLNWNQIDQVIAGYGDYVVDKKWHSFRSKFVVLPSVVAPKNFSIIVNGKNETLTVEELRLEGLRRLIASITKCKLRSEKEKGSKTSKKDEIQPEVIFYTGSLLNFIDEHQDSLKNATKNLKDSLFVDSNNSNMFDKGIELFKLAHELQHGKDKLTLVNRKWHWKKHLNCFIGSEMVSLLVKNFTDISTRDEAVIYGQKLMDEGLFHHVLNTHSFLDGHYFYQFNPEYKIDTQKLDKMQSNGSPDDSTKHSDPDLKTKLDNTNPLSHISSKDSENTTSVDSTTKGRKSESPKLTVSLSSSVVIDVDTLNRSYKQEVCTVHYDRVHNPDHCFHIRLEWMTTTPKLIDDLLGNWSRICERYGLQLIELPWEELCSIPTMNPFHSFAKITLAINPWEDPEFYDQDLFASNKFYYHICLLKLSGFLLDNRASKFLQEQEINFDISYSWGKPQFKYAQYIHNTGAYIAEIRENGDFFLAPNNIHISRVTPANIKGNYDPSSRATINSQTLVMEFKKKWSDYKELRVIFGQIKKRWTETGNVDEF</sequence>
<gene>
    <name evidence="7" type="primary">IML1</name>
    <name evidence="7" type="ORF">C6P45_005371</name>
</gene>
<evidence type="ECO:0000256" key="5">
    <source>
        <dbReference type="SAM" id="MobiDB-lite"/>
    </source>
</evidence>
<dbReference type="GO" id="GO:0010508">
    <property type="term" value="P:positive regulation of autophagy"/>
    <property type="evidence" value="ECO:0007669"/>
    <property type="project" value="TreeGrafter"/>
</dbReference>
<evidence type="ECO:0000259" key="6">
    <source>
        <dbReference type="PROSITE" id="PS50186"/>
    </source>
</evidence>
<evidence type="ECO:0000256" key="4">
    <source>
        <dbReference type="ARBA" id="ARBA00021881"/>
    </source>
</evidence>
<dbReference type="SUPFAM" id="SSF46785">
    <property type="entry name" value="Winged helix' DNA-binding domain"/>
    <property type="match status" value="1"/>
</dbReference>
<dbReference type="InterPro" id="IPR000591">
    <property type="entry name" value="DEP_dom"/>
</dbReference>
<dbReference type="GO" id="GO:1990130">
    <property type="term" value="C:GATOR1 complex"/>
    <property type="evidence" value="ECO:0007669"/>
    <property type="project" value="TreeGrafter"/>
</dbReference>
<dbReference type="Pfam" id="PF12257">
    <property type="entry name" value="IML1"/>
    <property type="match status" value="1"/>
</dbReference>
<dbReference type="InterPro" id="IPR027244">
    <property type="entry name" value="IML1"/>
</dbReference>
<organism evidence="7 8">
    <name type="scientific">Maudiozyma exigua</name>
    <name type="common">Yeast</name>
    <name type="synonym">Kazachstania exigua</name>
    <dbReference type="NCBI Taxonomy" id="34358"/>
    <lineage>
        <taxon>Eukaryota</taxon>
        <taxon>Fungi</taxon>
        <taxon>Dikarya</taxon>
        <taxon>Ascomycota</taxon>
        <taxon>Saccharomycotina</taxon>
        <taxon>Saccharomycetes</taxon>
        <taxon>Saccharomycetales</taxon>
        <taxon>Saccharomycetaceae</taxon>
        <taxon>Maudiozyma</taxon>
    </lineage>
</organism>
<evidence type="ECO:0000256" key="2">
    <source>
        <dbReference type="ARBA" id="ARBA00005643"/>
    </source>
</evidence>
<protein>
    <recommendedName>
        <fullName evidence="3">Vacuolar membrane-associated protein IML1</fullName>
    </recommendedName>
    <alternativeName>
        <fullName evidence="4">Vacuolar membrane-associated protein iml1</fullName>
    </alternativeName>
</protein>
<accession>A0A9P6WBU0</accession>
<dbReference type="InterPro" id="IPR036390">
    <property type="entry name" value="WH_DNA-bd_sf"/>
</dbReference>
<evidence type="ECO:0000313" key="7">
    <source>
        <dbReference type="EMBL" id="KAG0667785.1"/>
    </source>
</evidence>
<dbReference type="PROSITE" id="PS50186">
    <property type="entry name" value="DEP"/>
    <property type="match status" value="1"/>
</dbReference>
<dbReference type="Gene3D" id="1.10.10.10">
    <property type="entry name" value="Winged helix-like DNA-binding domain superfamily/Winged helix DNA-binding domain"/>
    <property type="match status" value="1"/>
</dbReference>
<feature type="compositionally biased region" description="Basic and acidic residues" evidence="5">
    <location>
        <begin position="1381"/>
        <end position="1394"/>
    </location>
</feature>
<evidence type="ECO:0000313" key="8">
    <source>
        <dbReference type="Proteomes" id="UP000750334"/>
    </source>
</evidence>
<dbReference type="GO" id="GO:0005774">
    <property type="term" value="C:vacuolar membrane"/>
    <property type="evidence" value="ECO:0007669"/>
    <property type="project" value="UniProtKB-SubCell"/>
</dbReference>
<dbReference type="GO" id="GO:0035556">
    <property type="term" value="P:intracellular signal transduction"/>
    <property type="evidence" value="ECO:0007669"/>
    <property type="project" value="InterPro"/>
</dbReference>
<feature type="region of interest" description="Disordered" evidence="5">
    <location>
        <begin position="1371"/>
        <end position="1426"/>
    </location>
</feature>
<dbReference type="CDD" id="cd04449">
    <property type="entry name" value="DEP_DEPDC5-like"/>
    <property type="match status" value="1"/>
</dbReference>
<evidence type="ECO:0000256" key="1">
    <source>
        <dbReference type="ARBA" id="ARBA00004148"/>
    </source>
</evidence>
<dbReference type="EMBL" id="PUHR01000092">
    <property type="protein sequence ID" value="KAG0667785.1"/>
    <property type="molecule type" value="Genomic_DNA"/>
</dbReference>
<dbReference type="OrthoDB" id="39497at2759"/>
<comment type="subcellular location">
    <subcellularLocation>
        <location evidence="1">Vacuole membrane</location>
        <topology evidence="1">Peripheral membrane protein</topology>
    </subcellularLocation>
</comment>
<feature type="region of interest" description="Disordered" evidence="5">
    <location>
        <begin position="720"/>
        <end position="751"/>
    </location>
</feature>
<dbReference type="Pfam" id="PF00610">
    <property type="entry name" value="DEP"/>
    <property type="match status" value="1"/>
</dbReference>
<feature type="region of interest" description="Disordered" evidence="5">
    <location>
        <begin position="833"/>
        <end position="876"/>
    </location>
</feature>
<dbReference type="InterPro" id="IPR045838">
    <property type="entry name" value="DEPDC5_CTD"/>
</dbReference>
<dbReference type="SMART" id="SM00049">
    <property type="entry name" value="DEP"/>
    <property type="match status" value="1"/>
</dbReference>
<dbReference type="GO" id="GO:1904262">
    <property type="term" value="P:negative regulation of TORC1 signaling"/>
    <property type="evidence" value="ECO:0007669"/>
    <property type="project" value="TreeGrafter"/>
</dbReference>
<dbReference type="PANTHER" id="PTHR13179">
    <property type="entry name" value="DEP DOMAIN CONTAINING PROTEIN 5"/>
    <property type="match status" value="1"/>
</dbReference>